<dbReference type="RefSeq" id="WP_318348292.1">
    <property type="nucleotide sequence ID" value="NZ_AP018694.1"/>
</dbReference>
<dbReference type="AlphaFoldDB" id="A0A5K7SF74"/>
<keyword evidence="2" id="KW-1185">Reference proteome</keyword>
<reference evidence="1" key="1">
    <citation type="journal article" date="2020" name="Int. J. Syst. Evol. Microbiol.">
        <title>Aquipluma nitroreducens gen. nov. sp. nov., a novel facultatively anaerobic bacterium isolated from a freshwater lake.</title>
        <authorList>
            <person name="Watanabe M."/>
            <person name="Kojima H."/>
            <person name="Fukui M."/>
        </authorList>
    </citation>
    <scope>NUCLEOTIDE SEQUENCE</scope>
    <source>
        <strain evidence="1">MeG22</strain>
    </source>
</reference>
<accession>A0A5K7SF74</accession>
<gene>
    <name evidence="1" type="ORF">AQPE_4307</name>
</gene>
<dbReference type="Proteomes" id="UP001193389">
    <property type="component" value="Chromosome"/>
</dbReference>
<evidence type="ECO:0000313" key="1">
    <source>
        <dbReference type="EMBL" id="BBE20116.1"/>
    </source>
</evidence>
<proteinExistence type="predicted"/>
<dbReference type="EMBL" id="AP018694">
    <property type="protein sequence ID" value="BBE20116.1"/>
    <property type="molecule type" value="Genomic_DNA"/>
</dbReference>
<evidence type="ECO:0000313" key="2">
    <source>
        <dbReference type="Proteomes" id="UP001193389"/>
    </source>
</evidence>
<sequence length="46" mass="4984">MGGVKAIYGGGIRYSLKTILGPQNMTLGYSGSMDKPTFSANFGYWF</sequence>
<protein>
    <submittedName>
        <fullName evidence="1">Patatin-like phospholipase</fullName>
    </submittedName>
</protein>
<organism evidence="1 2">
    <name type="scientific">Aquipluma nitroreducens</name>
    <dbReference type="NCBI Taxonomy" id="2010828"/>
    <lineage>
        <taxon>Bacteria</taxon>
        <taxon>Pseudomonadati</taxon>
        <taxon>Bacteroidota</taxon>
        <taxon>Bacteroidia</taxon>
        <taxon>Marinilabiliales</taxon>
        <taxon>Prolixibacteraceae</taxon>
        <taxon>Aquipluma</taxon>
    </lineage>
</organism>
<name>A0A5K7SF74_9BACT</name>
<dbReference type="KEGG" id="anf:AQPE_4307"/>